<dbReference type="InterPro" id="IPR037237">
    <property type="entry name" value="IlvD/EDD_N"/>
</dbReference>
<dbReference type="PROSITE" id="PS00886">
    <property type="entry name" value="ILVD_EDD_1"/>
    <property type="match status" value="1"/>
</dbReference>
<dbReference type="NCBIfam" id="NF009560">
    <property type="entry name" value="PRK13017.1"/>
    <property type="match status" value="1"/>
</dbReference>
<evidence type="ECO:0000256" key="1">
    <source>
        <dbReference type="ARBA" id="ARBA00006486"/>
    </source>
</evidence>
<proteinExistence type="inferred from homology"/>
<dbReference type="Pfam" id="PF00920">
    <property type="entry name" value="ILVD_EDD_N"/>
    <property type="match status" value="1"/>
</dbReference>
<dbReference type="Gene3D" id="3.50.30.80">
    <property type="entry name" value="IlvD/EDD C-terminal domain-like"/>
    <property type="match status" value="1"/>
</dbReference>
<dbReference type="InterPro" id="IPR056740">
    <property type="entry name" value="ILV_EDD_C"/>
</dbReference>
<dbReference type="InterPro" id="IPR000581">
    <property type="entry name" value="ILV_EDD_N"/>
</dbReference>
<dbReference type="AlphaFoldDB" id="A0A9N9ZHY7"/>
<evidence type="ECO:0000259" key="6">
    <source>
        <dbReference type="Pfam" id="PF00920"/>
    </source>
</evidence>
<dbReference type="InterPro" id="IPR020558">
    <property type="entry name" value="DiOHA_6PGluconate_deHydtase_CS"/>
</dbReference>
<dbReference type="PANTHER" id="PTHR43183">
    <property type="entry name" value="HYPOTHETICAL DIHYDROXYACID DEHYDRATASE (EUROFUNG)-RELATED"/>
    <property type="match status" value="1"/>
</dbReference>
<feature type="domain" description="Dihydroxy-acid/6-phosphogluconate dehydratase N-terminal" evidence="6">
    <location>
        <begin position="73"/>
        <end position="385"/>
    </location>
</feature>
<dbReference type="GO" id="GO:0016836">
    <property type="term" value="F:hydro-lyase activity"/>
    <property type="evidence" value="ECO:0007669"/>
    <property type="project" value="UniProtKB-ARBA"/>
</dbReference>
<evidence type="ECO:0000256" key="3">
    <source>
        <dbReference type="ARBA" id="ARBA00023004"/>
    </source>
</evidence>
<evidence type="ECO:0000256" key="4">
    <source>
        <dbReference type="ARBA" id="ARBA00023014"/>
    </source>
</evidence>
<evidence type="ECO:0000256" key="5">
    <source>
        <dbReference type="ARBA" id="ARBA00023239"/>
    </source>
</evidence>
<reference evidence="8" key="1">
    <citation type="submission" date="2021-10" db="EMBL/GenBank/DDBJ databases">
        <authorList>
            <person name="Piombo E."/>
        </authorList>
    </citation>
    <scope>NUCLEOTIDE SEQUENCE</scope>
</reference>
<dbReference type="OrthoDB" id="3851628at2759"/>
<keyword evidence="9" id="KW-1185">Reference proteome</keyword>
<feature type="domain" description="Dihydroxy-acid/6-phosphogluconate dehydratase C-terminal" evidence="7">
    <location>
        <begin position="396"/>
        <end position="597"/>
    </location>
</feature>
<dbReference type="InterPro" id="IPR052352">
    <property type="entry name" value="Sugar_Degrad_Dehydratases"/>
</dbReference>
<dbReference type="SUPFAM" id="SSF52016">
    <property type="entry name" value="LeuD/IlvD-like"/>
    <property type="match status" value="1"/>
</dbReference>
<dbReference type="Proteomes" id="UP000775872">
    <property type="component" value="Unassembled WGS sequence"/>
</dbReference>
<dbReference type="SUPFAM" id="SSF143975">
    <property type="entry name" value="IlvD/EDD N-terminal domain-like"/>
    <property type="match status" value="1"/>
</dbReference>
<evidence type="ECO:0000313" key="8">
    <source>
        <dbReference type="EMBL" id="CAH0055954.1"/>
    </source>
</evidence>
<dbReference type="PANTHER" id="PTHR43183:SF1">
    <property type="entry name" value="HYPOTHETICAL DIHYDROXY-ACID DEHYDRATASE (EUROFUNG)-RELATED"/>
    <property type="match status" value="1"/>
</dbReference>
<protein>
    <recommendedName>
        <fullName evidence="10">Dihydroxy-acid dehydratase</fullName>
    </recommendedName>
</protein>
<dbReference type="GO" id="GO:0046872">
    <property type="term" value="F:metal ion binding"/>
    <property type="evidence" value="ECO:0007669"/>
    <property type="project" value="UniProtKB-KW"/>
</dbReference>
<keyword evidence="5" id="KW-0456">Lyase</keyword>
<comment type="caution">
    <text evidence="8">The sequence shown here is derived from an EMBL/GenBank/DDBJ whole genome shotgun (WGS) entry which is preliminary data.</text>
</comment>
<keyword evidence="4" id="KW-0411">Iron-sulfur</keyword>
<evidence type="ECO:0000256" key="2">
    <source>
        <dbReference type="ARBA" id="ARBA00022723"/>
    </source>
</evidence>
<evidence type="ECO:0000313" key="9">
    <source>
        <dbReference type="Proteomes" id="UP000775872"/>
    </source>
</evidence>
<name>A0A9N9ZHY7_9HYPO</name>
<dbReference type="Pfam" id="PF24877">
    <property type="entry name" value="ILV_EDD_C"/>
    <property type="match status" value="1"/>
</dbReference>
<accession>A0A9N9ZHY7</accession>
<evidence type="ECO:0000259" key="7">
    <source>
        <dbReference type="Pfam" id="PF24877"/>
    </source>
</evidence>
<organism evidence="8 9">
    <name type="scientific">Clonostachys solani</name>
    <dbReference type="NCBI Taxonomy" id="160281"/>
    <lineage>
        <taxon>Eukaryota</taxon>
        <taxon>Fungi</taxon>
        <taxon>Dikarya</taxon>
        <taxon>Ascomycota</taxon>
        <taxon>Pezizomycotina</taxon>
        <taxon>Sordariomycetes</taxon>
        <taxon>Hypocreomycetidae</taxon>
        <taxon>Hypocreales</taxon>
        <taxon>Bionectriaceae</taxon>
        <taxon>Clonostachys</taxon>
    </lineage>
</organism>
<keyword evidence="2" id="KW-0479">Metal-binding</keyword>
<dbReference type="InterPro" id="IPR042096">
    <property type="entry name" value="Dihydro-acid_dehy_C"/>
</dbReference>
<keyword evidence="3" id="KW-0408">Iron</keyword>
<gene>
    <name evidence="8" type="ORF">CSOL1703_00005888</name>
</gene>
<comment type="similarity">
    <text evidence="1">Belongs to the IlvD/Edd family.</text>
</comment>
<dbReference type="EMBL" id="CABFOC020000063">
    <property type="protein sequence ID" value="CAH0055954.1"/>
    <property type="molecule type" value="Genomic_DNA"/>
</dbReference>
<evidence type="ECO:0008006" key="10">
    <source>
        <dbReference type="Google" id="ProtNLM"/>
    </source>
</evidence>
<sequence>MSYCEGCNCGRSKETVPVAASAPEIEITRPVRSFTAPNDLKEPVEEIIPAVPLRSKVWFNNPDDVNEITDLNRPLIGIAQTGSDLTPCNKHHLQLAKRVRDGIIAAGGTPIEFPCHPIQEGTKRPSATLDRNLAYLSLVEVLYGYPLDGVVLLSGCDKTTPALLMAASTVNIPSIVMNVGPMLNAYAGSELVGSGTVVWNAREALASGRITRDQAMQQVALSAPSVGHCNTMGTASTMNALAEALGMALPGSSSIPAVYRERGACAYQTGRRIVDLVRQDVKPSDILTKDAFENAIAVCTAIGGSTNAPIHLNALAKHVGVQLNCDDWERIGYSLPLLLNVQPAGAYLCEEYHRAGGLPVWELLNADKLPHPDALTLTGKSIGENCNTDQTNAPHVIFPFEKPLKSNAGFFHLKGTLFNSAIMKTSVISQAFTDQYLSNPTDPMAFEGPIVIFNGPEQYDAELEHRKDIGANSILIMRGAGPIGYPGAAEVVNMHAPGRLIKQGIVLPCIGDGRQSGTSGTPSILHASPEAAAGGMLGYLKDGDWVRIDLNKRSADVRLTLEEIAQRKKEMGLYPYPPAQTPWQEMYREAVGDLSEGMVLKKAVKFQRIAQNFGVPRRNH</sequence>
<dbReference type="NCBIfam" id="NF004784">
    <property type="entry name" value="PRK06131.1"/>
    <property type="match status" value="1"/>
</dbReference>
<dbReference type="GO" id="GO:0051536">
    <property type="term" value="F:iron-sulfur cluster binding"/>
    <property type="evidence" value="ECO:0007669"/>
    <property type="project" value="UniProtKB-KW"/>
</dbReference>